<gene>
    <name evidence="1" type="ORF">COCHEDRAFT_1196454</name>
</gene>
<reference evidence="2" key="2">
    <citation type="journal article" date="2013" name="PLoS Genet.">
        <title>Comparative genome structure, secondary metabolite, and effector coding capacity across Cochliobolus pathogens.</title>
        <authorList>
            <person name="Condon B.J."/>
            <person name="Leng Y."/>
            <person name="Wu D."/>
            <person name="Bushley K.E."/>
            <person name="Ohm R.A."/>
            <person name="Otillar R."/>
            <person name="Martin J."/>
            <person name="Schackwitz W."/>
            <person name="Grimwood J."/>
            <person name="MohdZainudin N."/>
            <person name="Xue C."/>
            <person name="Wang R."/>
            <person name="Manning V.A."/>
            <person name="Dhillon B."/>
            <person name="Tu Z.J."/>
            <person name="Steffenson B.J."/>
            <person name="Salamov A."/>
            <person name="Sun H."/>
            <person name="Lowry S."/>
            <person name="LaButti K."/>
            <person name="Han J."/>
            <person name="Copeland A."/>
            <person name="Lindquist E."/>
            <person name="Barry K."/>
            <person name="Schmutz J."/>
            <person name="Baker S.E."/>
            <person name="Ciuffetti L.M."/>
            <person name="Grigoriev I.V."/>
            <person name="Zhong S."/>
            <person name="Turgeon B.G."/>
        </authorList>
    </citation>
    <scope>NUCLEOTIDE SEQUENCE [LARGE SCALE GENOMIC DNA]</scope>
    <source>
        <strain evidence="2">C5 / ATCC 48332 / race O</strain>
    </source>
</reference>
<sequence length="88" mass="10073">MTACSHYYEGKRTDIRARDSNIPTHLTTTGGLPSIPPYTAVPSAQKRQDREIVATLTHQEGLRSTRAFKPALFFVFFQHIRFDPLSYF</sequence>
<dbReference type="EMBL" id="KB445580">
    <property type="protein sequence ID" value="EMD88441.1"/>
    <property type="molecule type" value="Genomic_DNA"/>
</dbReference>
<evidence type="ECO:0000313" key="1">
    <source>
        <dbReference type="EMBL" id="EMD88441.1"/>
    </source>
</evidence>
<protein>
    <submittedName>
        <fullName evidence="1">Uncharacterized protein</fullName>
    </submittedName>
</protein>
<dbReference type="HOGENOM" id="CLU_2468892_0_0_1"/>
<dbReference type="Proteomes" id="UP000016936">
    <property type="component" value="Unassembled WGS sequence"/>
</dbReference>
<reference evidence="1 2" key="1">
    <citation type="journal article" date="2012" name="PLoS Pathog.">
        <title>Diverse lifestyles and strategies of plant pathogenesis encoded in the genomes of eighteen Dothideomycetes fungi.</title>
        <authorList>
            <person name="Ohm R.A."/>
            <person name="Feau N."/>
            <person name="Henrissat B."/>
            <person name="Schoch C.L."/>
            <person name="Horwitz B.A."/>
            <person name="Barry K.W."/>
            <person name="Condon B.J."/>
            <person name="Copeland A.C."/>
            <person name="Dhillon B."/>
            <person name="Glaser F."/>
            <person name="Hesse C.N."/>
            <person name="Kosti I."/>
            <person name="LaButti K."/>
            <person name="Lindquist E.A."/>
            <person name="Lucas S."/>
            <person name="Salamov A.A."/>
            <person name="Bradshaw R.E."/>
            <person name="Ciuffetti L."/>
            <person name="Hamelin R.C."/>
            <person name="Kema G.H.J."/>
            <person name="Lawrence C."/>
            <person name="Scott J.A."/>
            <person name="Spatafora J.W."/>
            <person name="Turgeon B.G."/>
            <person name="de Wit P.J.G.M."/>
            <person name="Zhong S."/>
            <person name="Goodwin S.B."/>
            <person name="Grigoriev I.V."/>
        </authorList>
    </citation>
    <scope>NUCLEOTIDE SEQUENCE [LARGE SCALE GENOMIC DNA]</scope>
    <source>
        <strain evidence="2">C5 / ATCC 48332 / race O</strain>
    </source>
</reference>
<accession>M2U3Y2</accession>
<keyword evidence="2" id="KW-1185">Reference proteome</keyword>
<evidence type="ECO:0000313" key="2">
    <source>
        <dbReference type="Proteomes" id="UP000016936"/>
    </source>
</evidence>
<dbReference type="AlphaFoldDB" id="M2U3Y2"/>
<name>M2U3Y2_COCH5</name>
<proteinExistence type="predicted"/>
<organism evidence="1 2">
    <name type="scientific">Cochliobolus heterostrophus (strain C5 / ATCC 48332 / race O)</name>
    <name type="common">Southern corn leaf blight fungus</name>
    <name type="synonym">Bipolaris maydis</name>
    <dbReference type="NCBI Taxonomy" id="701091"/>
    <lineage>
        <taxon>Eukaryota</taxon>
        <taxon>Fungi</taxon>
        <taxon>Dikarya</taxon>
        <taxon>Ascomycota</taxon>
        <taxon>Pezizomycotina</taxon>
        <taxon>Dothideomycetes</taxon>
        <taxon>Pleosporomycetidae</taxon>
        <taxon>Pleosporales</taxon>
        <taxon>Pleosporineae</taxon>
        <taxon>Pleosporaceae</taxon>
        <taxon>Bipolaris</taxon>
    </lineage>
</organism>